<dbReference type="VEuPathDB" id="VectorBase:LOC119186814"/>
<sequence>MSHAAARGLLEHIKEASESLRLPKERKEAKVHFIPKPGKALTIETHAAISFTFCVAKVMERMVLQRLLKHLEETDQMLETMYGFKQHLSTQDMMIQLHGLVVKQAKKHAPCGILALDLKGAFDNVSHAKKV</sequence>
<dbReference type="OMA" id="FIMTELW"/>
<evidence type="ECO:0000259" key="1">
    <source>
        <dbReference type="Pfam" id="PF00078"/>
    </source>
</evidence>
<evidence type="ECO:0000313" key="3">
    <source>
        <dbReference type="Proteomes" id="UP000821866"/>
    </source>
</evidence>
<evidence type="ECO:0000313" key="2">
    <source>
        <dbReference type="EMBL" id="KAH7934712.1"/>
    </source>
</evidence>
<protein>
    <recommendedName>
        <fullName evidence="1">Reverse transcriptase domain-containing protein</fullName>
    </recommendedName>
</protein>
<dbReference type="PANTHER" id="PTHR19446">
    <property type="entry name" value="REVERSE TRANSCRIPTASES"/>
    <property type="match status" value="1"/>
</dbReference>
<comment type="caution">
    <text evidence="2">The sequence shown here is derived from an EMBL/GenBank/DDBJ whole genome shotgun (WGS) entry which is preliminary data.</text>
</comment>
<dbReference type="AlphaFoldDB" id="A0A9J6CWB5"/>
<name>A0A9J6CWB5_RHIMP</name>
<proteinExistence type="predicted"/>
<dbReference type="Proteomes" id="UP000821866">
    <property type="component" value="Unassembled WGS sequence"/>
</dbReference>
<dbReference type="Pfam" id="PF00078">
    <property type="entry name" value="RVT_1"/>
    <property type="match status" value="1"/>
</dbReference>
<gene>
    <name evidence="2" type="ORF">HPB51_028922</name>
</gene>
<dbReference type="EMBL" id="JABSTU010006002">
    <property type="protein sequence ID" value="KAH7934712.1"/>
    <property type="molecule type" value="Genomic_DNA"/>
</dbReference>
<reference evidence="2" key="1">
    <citation type="journal article" date="2020" name="Cell">
        <title>Large-Scale Comparative Analyses of Tick Genomes Elucidate Their Genetic Diversity and Vector Capacities.</title>
        <authorList>
            <consortium name="Tick Genome and Microbiome Consortium (TIGMIC)"/>
            <person name="Jia N."/>
            <person name="Wang J."/>
            <person name="Shi W."/>
            <person name="Du L."/>
            <person name="Sun Y."/>
            <person name="Zhan W."/>
            <person name="Jiang J.F."/>
            <person name="Wang Q."/>
            <person name="Zhang B."/>
            <person name="Ji P."/>
            <person name="Bell-Sakyi L."/>
            <person name="Cui X.M."/>
            <person name="Yuan T.T."/>
            <person name="Jiang B.G."/>
            <person name="Yang W.F."/>
            <person name="Lam T.T."/>
            <person name="Chang Q.C."/>
            <person name="Ding S.J."/>
            <person name="Wang X.J."/>
            <person name="Zhu J.G."/>
            <person name="Ruan X.D."/>
            <person name="Zhao L."/>
            <person name="Wei J.T."/>
            <person name="Ye R.Z."/>
            <person name="Que T.C."/>
            <person name="Du C.H."/>
            <person name="Zhou Y.H."/>
            <person name="Cheng J.X."/>
            <person name="Dai P.F."/>
            <person name="Guo W.B."/>
            <person name="Han X.H."/>
            <person name="Huang E.J."/>
            <person name="Li L.F."/>
            <person name="Wei W."/>
            <person name="Gao Y.C."/>
            <person name="Liu J.Z."/>
            <person name="Shao H.Z."/>
            <person name="Wang X."/>
            <person name="Wang C.C."/>
            <person name="Yang T.C."/>
            <person name="Huo Q.B."/>
            <person name="Li W."/>
            <person name="Chen H.Y."/>
            <person name="Chen S.E."/>
            <person name="Zhou L.G."/>
            <person name="Ni X.B."/>
            <person name="Tian J.H."/>
            <person name="Sheng Y."/>
            <person name="Liu T."/>
            <person name="Pan Y.S."/>
            <person name="Xia L.Y."/>
            <person name="Li J."/>
            <person name="Zhao F."/>
            <person name="Cao W.C."/>
        </authorList>
    </citation>
    <scope>NUCLEOTIDE SEQUENCE</scope>
    <source>
        <strain evidence="2">Rmic-2018</strain>
    </source>
</reference>
<accession>A0A9J6CWB5</accession>
<organism evidence="2 3">
    <name type="scientific">Rhipicephalus microplus</name>
    <name type="common">Cattle tick</name>
    <name type="synonym">Boophilus microplus</name>
    <dbReference type="NCBI Taxonomy" id="6941"/>
    <lineage>
        <taxon>Eukaryota</taxon>
        <taxon>Metazoa</taxon>
        <taxon>Ecdysozoa</taxon>
        <taxon>Arthropoda</taxon>
        <taxon>Chelicerata</taxon>
        <taxon>Arachnida</taxon>
        <taxon>Acari</taxon>
        <taxon>Parasitiformes</taxon>
        <taxon>Ixodida</taxon>
        <taxon>Ixodoidea</taxon>
        <taxon>Ixodidae</taxon>
        <taxon>Rhipicephalinae</taxon>
        <taxon>Rhipicephalus</taxon>
        <taxon>Boophilus</taxon>
    </lineage>
</organism>
<reference evidence="2" key="2">
    <citation type="submission" date="2021-09" db="EMBL/GenBank/DDBJ databases">
        <authorList>
            <person name="Jia N."/>
            <person name="Wang J."/>
            <person name="Shi W."/>
            <person name="Du L."/>
            <person name="Sun Y."/>
            <person name="Zhan W."/>
            <person name="Jiang J."/>
            <person name="Wang Q."/>
            <person name="Zhang B."/>
            <person name="Ji P."/>
            <person name="Sakyi L.B."/>
            <person name="Cui X."/>
            <person name="Yuan T."/>
            <person name="Jiang B."/>
            <person name="Yang W."/>
            <person name="Lam T.T.-Y."/>
            <person name="Chang Q."/>
            <person name="Ding S."/>
            <person name="Wang X."/>
            <person name="Zhu J."/>
            <person name="Ruan X."/>
            <person name="Zhao L."/>
            <person name="Wei J."/>
            <person name="Que T."/>
            <person name="Du C."/>
            <person name="Cheng J."/>
            <person name="Dai P."/>
            <person name="Han X."/>
            <person name="Huang E."/>
            <person name="Gao Y."/>
            <person name="Liu J."/>
            <person name="Shao H."/>
            <person name="Ye R."/>
            <person name="Li L."/>
            <person name="Wei W."/>
            <person name="Wang X."/>
            <person name="Wang C."/>
            <person name="Huo Q."/>
            <person name="Li W."/>
            <person name="Guo W."/>
            <person name="Chen H."/>
            <person name="Chen S."/>
            <person name="Zhou L."/>
            <person name="Zhou L."/>
            <person name="Ni X."/>
            <person name="Tian J."/>
            <person name="Zhou Y."/>
            <person name="Sheng Y."/>
            <person name="Liu T."/>
            <person name="Pan Y."/>
            <person name="Xia L."/>
            <person name="Li J."/>
            <person name="Zhao F."/>
            <person name="Cao W."/>
        </authorList>
    </citation>
    <scope>NUCLEOTIDE SEQUENCE</scope>
    <source>
        <strain evidence="2">Rmic-2018</strain>
        <tissue evidence="2">Larvae</tissue>
    </source>
</reference>
<keyword evidence="3" id="KW-1185">Reference proteome</keyword>
<dbReference type="OrthoDB" id="6507607at2759"/>
<dbReference type="InterPro" id="IPR000477">
    <property type="entry name" value="RT_dom"/>
</dbReference>
<feature type="domain" description="Reverse transcriptase" evidence="1">
    <location>
        <begin position="34"/>
        <end position="130"/>
    </location>
</feature>